<dbReference type="GO" id="GO:0050415">
    <property type="term" value="F:formimidoylglutamase activity"/>
    <property type="evidence" value="ECO:0007669"/>
    <property type="project" value="UniProtKB-UniRule"/>
</dbReference>
<evidence type="ECO:0000256" key="4">
    <source>
        <dbReference type="ARBA" id="ARBA00023211"/>
    </source>
</evidence>
<proteinExistence type="inferred from homology"/>
<feature type="binding site" evidence="7">
    <location>
        <position position="251"/>
    </location>
    <ligand>
        <name>Mn(2+)</name>
        <dbReference type="ChEBI" id="CHEBI:29035"/>
        <label>1</label>
    </ligand>
</feature>
<feature type="binding site" evidence="5">
    <location>
        <position position="251"/>
    </location>
    <ligand>
        <name>Mn(2+)</name>
        <dbReference type="ChEBI" id="CHEBI:29035"/>
        <label>2</label>
    </ligand>
</feature>
<dbReference type="SUPFAM" id="SSF52768">
    <property type="entry name" value="Arginase/deacetylase"/>
    <property type="match status" value="1"/>
</dbReference>
<dbReference type="UniPathway" id="UPA00379">
    <property type="reaction ID" value="UER00552"/>
</dbReference>
<feature type="binding site" evidence="5">
    <location>
        <position position="249"/>
    </location>
    <ligand>
        <name>Mn(2+)</name>
        <dbReference type="ChEBI" id="CHEBI:29035"/>
        <label>2</label>
    </ligand>
</feature>
<dbReference type="GO" id="GO:0019556">
    <property type="term" value="P:L-histidine catabolic process to glutamate and formamide"/>
    <property type="evidence" value="ECO:0007669"/>
    <property type="project" value="UniProtKB-UniRule"/>
</dbReference>
<dbReference type="EC" id="3.5.3.8" evidence="5 6"/>
<feature type="binding site" evidence="5">
    <location>
        <position position="157"/>
    </location>
    <ligand>
        <name>Mn(2+)</name>
        <dbReference type="ChEBI" id="CHEBI:29035"/>
        <label>2</label>
    </ligand>
</feature>
<dbReference type="PANTHER" id="PTHR11358:SF35">
    <property type="entry name" value="FORMIMIDOYLGLUTAMASE"/>
    <property type="match status" value="1"/>
</dbReference>
<dbReference type="NCBIfam" id="TIGR01227">
    <property type="entry name" value="hutG"/>
    <property type="match status" value="1"/>
</dbReference>
<evidence type="ECO:0000256" key="1">
    <source>
        <dbReference type="ARBA" id="ARBA00022723"/>
    </source>
</evidence>
<protein>
    <recommendedName>
        <fullName evidence="5 6">Formimidoylglutamase</fullName>
        <ecNumber evidence="5 6">3.5.3.8</ecNumber>
    </recommendedName>
    <alternativeName>
        <fullName evidence="5">Formiminoglutamase</fullName>
    </alternativeName>
    <alternativeName>
        <fullName evidence="5">Formiminoglutamate hydrolase</fullName>
    </alternativeName>
</protein>
<dbReference type="Gene3D" id="3.40.800.10">
    <property type="entry name" value="Ureohydrolase domain"/>
    <property type="match status" value="1"/>
</dbReference>
<comment type="pathway">
    <text evidence="5">Amino-acid degradation; L-histidine degradation into L-glutamate; L-glutamate from N-formimidoyl-L-glutamate (hydrolase route): step 1/1.</text>
</comment>
<evidence type="ECO:0000256" key="7">
    <source>
        <dbReference type="PIRSR" id="PIRSR036979-1"/>
    </source>
</evidence>
<dbReference type="GO" id="GO:0033389">
    <property type="term" value="P:putrescine biosynthetic process from arginine, via agmatine"/>
    <property type="evidence" value="ECO:0007669"/>
    <property type="project" value="TreeGrafter"/>
</dbReference>
<evidence type="ECO:0000313" key="10">
    <source>
        <dbReference type="Proteomes" id="UP000254794"/>
    </source>
</evidence>
<feature type="binding site" evidence="5">
    <location>
        <position position="155"/>
    </location>
    <ligand>
        <name>Mn(2+)</name>
        <dbReference type="ChEBI" id="CHEBI:29035"/>
        <label>2</label>
    </ligand>
</feature>
<dbReference type="PROSITE" id="PS51409">
    <property type="entry name" value="ARGINASE_2"/>
    <property type="match status" value="1"/>
</dbReference>
<dbReference type="CDD" id="cd09988">
    <property type="entry name" value="Formimidoylglutamase"/>
    <property type="match status" value="1"/>
</dbReference>
<evidence type="ECO:0000256" key="3">
    <source>
        <dbReference type="ARBA" id="ARBA00022808"/>
    </source>
</evidence>
<dbReference type="GO" id="GO:0030145">
    <property type="term" value="F:manganese ion binding"/>
    <property type="evidence" value="ECO:0007669"/>
    <property type="project" value="UniProtKB-UniRule"/>
</dbReference>
<dbReference type="RefSeq" id="WP_115331776.1">
    <property type="nucleotide sequence ID" value="NZ_CAAAHP010000005.1"/>
</dbReference>
<comment type="catalytic activity">
    <reaction evidence="5">
        <text>N-formimidoyl-L-glutamate + H2O = formamide + L-glutamate</text>
        <dbReference type="Rhea" id="RHEA:22492"/>
        <dbReference type="ChEBI" id="CHEBI:15377"/>
        <dbReference type="ChEBI" id="CHEBI:16397"/>
        <dbReference type="ChEBI" id="CHEBI:29985"/>
        <dbReference type="ChEBI" id="CHEBI:58928"/>
        <dbReference type="EC" id="3.5.3.8"/>
    </reaction>
</comment>
<sequence length="319" mass="35765">MLLEINHYEPPIAAVWQGRKDSLPNERFFQAVKPFDIRIHSLADICSQIVFLGFSSDEGIKRNEGRVGAKAGPNVIREQIAKLPWHTKKPLYDLGNIVCNDGKLEEAQDEFAKVISQCHQHQCKTIAFGGGHEIAWGHFLGLSEKYYKLGIINFDAHFDLRPVNAQNQSTSGTPFYQIRQLCHSKNLPFNYCCLGIQPHANTASLFQIASDYQVSFLTAEQMFEQSIKQQTQFLHQFISKQDFIYLSICLDVFAEAHAPGVSAPQALGLLPWQALPLLKYIIQTGKVVSMDIAELSPQLDEGQKTAHLAAILIAELLES</sequence>
<feature type="binding site" evidence="5 7">
    <location>
        <position position="132"/>
    </location>
    <ligand>
        <name>Mn(2+)</name>
        <dbReference type="ChEBI" id="CHEBI:29035"/>
        <label>1</label>
    </ligand>
</feature>
<dbReference type="HAMAP" id="MF_00737">
    <property type="entry name" value="Formimidoylglutam"/>
    <property type="match status" value="1"/>
</dbReference>
<dbReference type="OrthoDB" id="9789727at2"/>
<comment type="similarity">
    <text evidence="5 8">Belongs to the arginase family.</text>
</comment>
<dbReference type="GO" id="GO:0019557">
    <property type="term" value="P:L-histidine catabolic process to glutamate and formate"/>
    <property type="evidence" value="ECO:0007669"/>
    <property type="project" value="UniProtKB-UniPathway"/>
</dbReference>
<dbReference type="Proteomes" id="UP000254794">
    <property type="component" value="Unassembled WGS sequence"/>
</dbReference>
<feature type="binding site" evidence="5 7">
    <location>
        <position position="159"/>
    </location>
    <ligand>
        <name>Mn(2+)</name>
        <dbReference type="ChEBI" id="CHEBI:29035"/>
        <label>1</label>
    </ligand>
</feature>
<dbReference type="InterPro" id="IPR006035">
    <property type="entry name" value="Ureohydrolase"/>
</dbReference>
<name>A0A378JNA6_9GAMM</name>
<accession>A0A378JNA6</accession>
<keyword evidence="10" id="KW-1185">Reference proteome</keyword>
<evidence type="ECO:0000313" key="9">
    <source>
        <dbReference type="EMBL" id="STX52201.1"/>
    </source>
</evidence>
<dbReference type="InterPro" id="IPR005923">
    <property type="entry name" value="HutG"/>
</dbReference>
<dbReference type="EMBL" id="UGOD01000001">
    <property type="protein sequence ID" value="STX52201.1"/>
    <property type="molecule type" value="Genomic_DNA"/>
</dbReference>
<evidence type="ECO:0000256" key="8">
    <source>
        <dbReference type="PROSITE-ProRule" id="PRU00742"/>
    </source>
</evidence>
<organism evidence="9 10">
    <name type="scientific">Legionella busanensis</name>
    <dbReference type="NCBI Taxonomy" id="190655"/>
    <lineage>
        <taxon>Bacteria</taxon>
        <taxon>Pseudomonadati</taxon>
        <taxon>Pseudomonadota</taxon>
        <taxon>Gammaproteobacteria</taxon>
        <taxon>Legionellales</taxon>
        <taxon>Legionellaceae</taxon>
        <taxon>Legionella</taxon>
    </lineage>
</organism>
<dbReference type="AlphaFoldDB" id="A0A378JNA6"/>
<keyword evidence="3 5" id="KW-0369">Histidine metabolism</keyword>
<feature type="binding site" evidence="5 7">
    <location>
        <position position="155"/>
    </location>
    <ligand>
        <name>Mn(2+)</name>
        <dbReference type="ChEBI" id="CHEBI:29035"/>
        <label>1</label>
    </ligand>
</feature>
<evidence type="ECO:0000256" key="6">
    <source>
        <dbReference type="NCBIfam" id="TIGR01227"/>
    </source>
</evidence>
<gene>
    <name evidence="5 9" type="primary">hutG</name>
    <name evidence="9" type="ORF">NCTC13316_02305</name>
</gene>
<dbReference type="GO" id="GO:0008783">
    <property type="term" value="F:agmatinase activity"/>
    <property type="evidence" value="ECO:0007669"/>
    <property type="project" value="TreeGrafter"/>
</dbReference>
<comment type="cofactor">
    <cofactor evidence="5 7">
        <name>Mn(2+)</name>
        <dbReference type="ChEBI" id="CHEBI:29035"/>
    </cofactor>
    <text evidence="5 7">Binds 2 manganese ions per subunit.</text>
</comment>
<keyword evidence="1 5" id="KW-0479">Metal-binding</keyword>
<dbReference type="Pfam" id="PF00491">
    <property type="entry name" value="Arginase"/>
    <property type="match status" value="1"/>
</dbReference>
<comment type="function">
    <text evidence="5">Catalyzes the conversion of N-formimidoyl-L-glutamate to L-glutamate and formamide.</text>
</comment>
<keyword evidence="4 5" id="KW-0464">Manganese</keyword>
<feature type="binding site" evidence="7">
    <location>
        <position position="157"/>
    </location>
    <ligand>
        <name>Mn(2+)</name>
        <dbReference type="ChEBI" id="CHEBI:29035"/>
        <label>1</label>
    </ligand>
</feature>
<evidence type="ECO:0000256" key="5">
    <source>
        <dbReference type="HAMAP-Rule" id="MF_00737"/>
    </source>
</evidence>
<evidence type="ECO:0000256" key="2">
    <source>
        <dbReference type="ARBA" id="ARBA00022801"/>
    </source>
</evidence>
<feature type="binding site" evidence="5 7">
    <location>
        <position position="249"/>
    </location>
    <ligand>
        <name>Mn(2+)</name>
        <dbReference type="ChEBI" id="CHEBI:29035"/>
        <label>1</label>
    </ligand>
</feature>
<reference evidence="9 10" key="1">
    <citation type="submission" date="2018-06" db="EMBL/GenBank/DDBJ databases">
        <authorList>
            <consortium name="Pathogen Informatics"/>
            <person name="Doyle S."/>
        </authorList>
    </citation>
    <scope>NUCLEOTIDE SEQUENCE [LARGE SCALE GENOMIC DNA]</scope>
    <source>
        <strain evidence="9 10">NCTC13316</strain>
    </source>
</reference>
<dbReference type="PIRSF" id="PIRSF036979">
    <property type="entry name" value="Arginase"/>
    <property type="match status" value="1"/>
</dbReference>
<dbReference type="PANTHER" id="PTHR11358">
    <property type="entry name" value="ARGINASE/AGMATINASE"/>
    <property type="match status" value="1"/>
</dbReference>
<dbReference type="InterPro" id="IPR023696">
    <property type="entry name" value="Ureohydrolase_dom_sf"/>
</dbReference>
<keyword evidence="2 5" id="KW-0378">Hydrolase</keyword>